<dbReference type="Proteomes" id="UP000309544">
    <property type="component" value="Unassembled WGS sequence"/>
</dbReference>
<protein>
    <submittedName>
        <fullName evidence="1">Uncharacterized protein</fullName>
    </submittedName>
</protein>
<dbReference type="AlphaFoldDB" id="A0A5C4S381"/>
<accession>A0A5C4S381</accession>
<evidence type="ECO:0000313" key="2">
    <source>
        <dbReference type="Proteomes" id="UP000309544"/>
    </source>
</evidence>
<dbReference type="RefSeq" id="WP_139626093.1">
    <property type="nucleotide sequence ID" value="NZ_VDCI01000001.1"/>
</dbReference>
<gene>
    <name evidence="1" type="ORF">FGF68_01465</name>
</gene>
<proteinExistence type="predicted"/>
<evidence type="ECO:0000313" key="1">
    <source>
        <dbReference type="EMBL" id="TNJ37874.1"/>
    </source>
</evidence>
<reference evidence="1 2" key="1">
    <citation type="submission" date="2019-05" db="EMBL/GenBank/DDBJ databases">
        <title>Draft Whole-Genome sequence of the green sulfur bacterium Prosthecochloris vibrioformis DSM 260.</title>
        <authorList>
            <person name="Meyer T.E."/>
            <person name="Kyndt J.A."/>
        </authorList>
    </citation>
    <scope>NUCLEOTIDE SEQUENCE [LARGE SCALE GENOMIC DNA]</scope>
    <source>
        <strain evidence="1 2">DSM 260</strain>
    </source>
</reference>
<name>A0A5C4S381_PROVB</name>
<comment type="caution">
    <text evidence="1">The sequence shown here is derived from an EMBL/GenBank/DDBJ whole genome shotgun (WGS) entry which is preliminary data.</text>
</comment>
<sequence length="292" mass="33428">MMMNTRHVCMIDRFSTTLAAVGPEPSSNRLRARCQRLGVGFSHLEGDRREKGMKKIIDILARFNPTSVSLIINPGRLHTLETLHREGTPCEMFDSQCRIEASHYFKKPEHYTWEHIPFDISSRENDATGHELLIYYPATTLRELQRELSKQTRISDTALYLKSLVAHSLLSGKEEALLELEPDTITFWVSCNGRLREFFHHRTRNTQETEFFSIHELSHKRQQPLRIAKVTGTLASNRSLLERIAERARCRLEPFQPVTGLVMDTRTKNICRNGSGLKAVSAALVARTAEEA</sequence>
<organism evidence="1 2">
    <name type="scientific">Prosthecochloris vibrioformis</name>
    <name type="common">Chlorobium vibrioforme</name>
    <dbReference type="NCBI Taxonomy" id="1098"/>
    <lineage>
        <taxon>Bacteria</taxon>
        <taxon>Pseudomonadati</taxon>
        <taxon>Chlorobiota</taxon>
        <taxon>Chlorobiia</taxon>
        <taxon>Chlorobiales</taxon>
        <taxon>Chlorobiaceae</taxon>
        <taxon>Prosthecochloris</taxon>
    </lineage>
</organism>
<dbReference type="EMBL" id="VDCI01000001">
    <property type="protein sequence ID" value="TNJ37874.1"/>
    <property type="molecule type" value="Genomic_DNA"/>
</dbReference>
<keyword evidence="2" id="KW-1185">Reference proteome</keyword>